<organism evidence="1 2">
    <name type="scientific">Dreissena polymorpha</name>
    <name type="common">Zebra mussel</name>
    <name type="synonym">Mytilus polymorpha</name>
    <dbReference type="NCBI Taxonomy" id="45954"/>
    <lineage>
        <taxon>Eukaryota</taxon>
        <taxon>Metazoa</taxon>
        <taxon>Spiralia</taxon>
        <taxon>Lophotrochozoa</taxon>
        <taxon>Mollusca</taxon>
        <taxon>Bivalvia</taxon>
        <taxon>Autobranchia</taxon>
        <taxon>Heteroconchia</taxon>
        <taxon>Euheterodonta</taxon>
        <taxon>Imparidentia</taxon>
        <taxon>Neoheterodontei</taxon>
        <taxon>Myida</taxon>
        <taxon>Dreissenoidea</taxon>
        <taxon>Dreissenidae</taxon>
        <taxon>Dreissena</taxon>
    </lineage>
</organism>
<reference evidence="1" key="1">
    <citation type="journal article" date="2019" name="bioRxiv">
        <title>The Genome of the Zebra Mussel, Dreissena polymorpha: A Resource for Invasive Species Research.</title>
        <authorList>
            <person name="McCartney M.A."/>
            <person name="Auch B."/>
            <person name="Kono T."/>
            <person name="Mallez S."/>
            <person name="Zhang Y."/>
            <person name="Obille A."/>
            <person name="Becker A."/>
            <person name="Abrahante J.E."/>
            <person name="Garbe J."/>
            <person name="Badalamenti J.P."/>
            <person name="Herman A."/>
            <person name="Mangelson H."/>
            <person name="Liachko I."/>
            <person name="Sullivan S."/>
            <person name="Sone E.D."/>
            <person name="Koren S."/>
            <person name="Silverstein K.A.T."/>
            <person name="Beckman K.B."/>
            <person name="Gohl D.M."/>
        </authorList>
    </citation>
    <scope>NUCLEOTIDE SEQUENCE</scope>
    <source>
        <strain evidence="1">Duluth1</strain>
        <tissue evidence="1">Whole animal</tissue>
    </source>
</reference>
<accession>A0A9D3YS76</accession>
<sequence>MFHKDAQDILKNKIDAVDRYRHEVLRFLIDLRDVGIQGREHIHEMYKKSGVDGRRNYQYIAIALVSLQEIIQEDHSIVEQFRKYVIELDEVNSSRTLLFQRVSVVMNSTLKSLSFHGERRVFDPDKRYLFENIDSRVKNSSAMFG</sequence>
<dbReference type="AlphaFoldDB" id="A0A9D3YS76"/>
<reference evidence="1" key="2">
    <citation type="submission" date="2020-11" db="EMBL/GenBank/DDBJ databases">
        <authorList>
            <person name="McCartney M.A."/>
            <person name="Auch B."/>
            <person name="Kono T."/>
            <person name="Mallez S."/>
            <person name="Becker A."/>
            <person name="Gohl D.M."/>
            <person name="Silverstein K.A.T."/>
            <person name="Koren S."/>
            <person name="Bechman K.B."/>
            <person name="Herman A."/>
            <person name="Abrahante J.E."/>
            <person name="Garbe J."/>
        </authorList>
    </citation>
    <scope>NUCLEOTIDE SEQUENCE</scope>
    <source>
        <strain evidence="1">Duluth1</strain>
        <tissue evidence="1">Whole animal</tissue>
    </source>
</reference>
<protein>
    <submittedName>
        <fullName evidence="1">Uncharacterized protein</fullName>
    </submittedName>
</protein>
<comment type="caution">
    <text evidence="1">The sequence shown here is derived from an EMBL/GenBank/DDBJ whole genome shotgun (WGS) entry which is preliminary data.</text>
</comment>
<proteinExistence type="predicted"/>
<keyword evidence="2" id="KW-1185">Reference proteome</keyword>
<name>A0A9D3YS76_DREPO</name>
<dbReference type="EMBL" id="JAIWYP010000015">
    <property type="protein sequence ID" value="KAH3704378.1"/>
    <property type="molecule type" value="Genomic_DNA"/>
</dbReference>
<evidence type="ECO:0000313" key="2">
    <source>
        <dbReference type="Proteomes" id="UP000828390"/>
    </source>
</evidence>
<gene>
    <name evidence="1" type="ORF">DPMN_079434</name>
</gene>
<evidence type="ECO:0000313" key="1">
    <source>
        <dbReference type="EMBL" id="KAH3704378.1"/>
    </source>
</evidence>
<dbReference type="Proteomes" id="UP000828390">
    <property type="component" value="Unassembled WGS sequence"/>
</dbReference>